<dbReference type="EMBL" id="CP136864">
    <property type="protein sequence ID" value="WOJ93789.1"/>
    <property type="molecule type" value="Genomic_DNA"/>
</dbReference>
<dbReference type="InterPro" id="IPR003726">
    <property type="entry name" value="HCY_dom"/>
</dbReference>
<reference evidence="5 6" key="1">
    <citation type="submission" date="2023-10" db="EMBL/GenBank/DDBJ databases">
        <title>Two novel species belonging to the OM43/NOR5 clade.</title>
        <authorList>
            <person name="Park M."/>
        </authorList>
    </citation>
    <scope>NUCLEOTIDE SEQUENCE [LARGE SCALE GENOMIC DNA]</scope>
    <source>
        <strain evidence="5 6">IMCC43200</strain>
    </source>
</reference>
<dbReference type="InterPro" id="IPR036589">
    <property type="entry name" value="HCY_dom_sf"/>
</dbReference>
<dbReference type="RefSeq" id="WP_407348432.1">
    <property type="nucleotide sequence ID" value="NZ_CP136864.1"/>
</dbReference>
<evidence type="ECO:0000256" key="1">
    <source>
        <dbReference type="ARBA" id="ARBA00022603"/>
    </source>
</evidence>
<dbReference type="Proteomes" id="UP001626537">
    <property type="component" value="Chromosome"/>
</dbReference>
<sequence length="317" mass="35066">MNTTRYRQKLPQMTGEFFLTDAGLETDLIFNQGIDIREFAAHTLLPDTNGRSALADYFRGFLRLANDCNAGMILDSQTWKAHAHWASDLGASHSELKEANHEAIRFIASLREEFKTNSKPIVLNGLIGPRGDAYAPEARVAANEAEEYHSQQVGWLAQTEVDMITGLTFTQSDEAIGLVRASQKAGLPVIISFTVETDGCLPTGQALSDAICHVDDATDNGAGYFMVNCAHPEHFFTRLTDADWSRRIRGFRCNASRLSHAELDECEELGPGDPEELARQYEGLLSAMPWINVFGGCCGTDLRHVSKIAHSLENRFN</sequence>
<dbReference type="PANTHER" id="PTHR11103">
    <property type="entry name" value="SLR1189 PROTEIN"/>
    <property type="match status" value="1"/>
</dbReference>
<evidence type="ECO:0000256" key="3">
    <source>
        <dbReference type="PROSITE-ProRule" id="PRU00333"/>
    </source>
</evidence>
<gene>
    <name evidence="5" type="ORF">R0135_01150</name>
</gene>
<evidence type="ECO:0000256" key="2">
    <source>
        <dbReference type="ARBA" id="ARBA00022679"/>
    </source>
</evidence>
<dbReference type="Pfam" id="PF02574">
    <property type="entry name" value="S-methyl_trans"/>
    <property type="match status" value="1"/>
</dbReference>
<evidence type="ECO:0000259" key="4">
    <source>
        <dbReference type="PROSITE" id="PS50970"/>
    </source>
</evidence>
<keyword evidence="3" id="KW-0479">Metal-binding</keyword>
<evidence type="ECO:0000313" key="5">
    <source>
        <dbReference type="EMBL" id="WOJ93789.1"/>
    </source>
</evidence>
<keyword evidence="6" id="KW-1185">Reference proteome</keyword>
<proteinExistence type="predicted"/>
<feature type="binding site" evidence="3">
    <location>
        <position position="229"/>
    </location>
    <ligand>
        <name>Zn(2+)</name>
        <dbReference type="ChEBI" id="CHEBI:29105"/>
    </ligand>
</feature>
<accession>A0ABZ0I2R6</accession>
<dbReference type="PROSITE" id="PS50970">
    <property type="entry name" value="HCY"/>
    <property type="match status" value="1"/>
</dbReference>
<dbReference type="SUPFAM" id="SSF82282">
    <property type="entry name" value="Homocysteine S-methyltransferase"/>
    <property type="match status" value="1"/>
</dbReference>
<keyword evidence="1 3" id="KW-0489">Methyltransferase</keyword>
<evidence type="ECO:0000313" key="6">
    <source>
        <dbReference type="Proteomes" id="UP001626537"/>
    </source>
</evidence>
<dbReference type="Gene3D" id="3.20.20.330">
    <property type="entry name" value="Homocysteine-binding-like domain"/>
    <property type="match status" value="1"/>
</dbReference>
<keyword evidence="3" id="KW-0862">Zinc</keyword>
<dbReference type="PANTHER" id="PTHR11103:SF18">
    <property type="entry name" value="SLR1189 PROTEIN"/>
    <property type="match status" value="1"/>
</dbReference>
<keyword evidence="2 3" id="KW-0808">Transferase</keyword>
<feature type="domain" description="Hcy-binding" evidence="4">
    <location>
        <begin position="6"/>
        <end position="312"/>
    </location>
</feature>
<comment type="cofactor">
    <cofactor evidence="3">
        <name>Zn(2+)</name>
        <dbReference type="ChEBI" id="CHEBI:29105"/>
    </cofactor>
</comment>
<protein>
    <submittedName>
        <fullName evidence="5">Homocysteine S-methyltransferase family protein</fullName>
    </submittedName>
</protein>
<feature type="binding site" evidence="3">
    <location>
        <position position="298"/>
    </location>
    <ligand>
        <name>Zn(2+)</name>
        <dbReference type="ChEBI" id="CHEBI:29105"/>
    </ligand>
</feature>
<organism evidence="5 6">
    <name type="scientific">Congregibacter variabilis</name>
    <dbReference type="NCBI Taxonomy" id="3081200"/>
    <lineage>
        <taxon>Bacteria</taxon>
        <taxon>Pseudomonadati</taxon>
        <taxon>Pseudomonadota</taxon>
        <taxon>Gammaproteobacteria</taxon>
        <taxon>Cellvibrionales</taxon>
        <taxon>Halieaceae</taxon>
        <taxon>Congregibacter</taxon>
    </lineage>
</organism>
<name>A0ABZ0I2R6_9GAMM</name>
<feature type="binding site" evidence="3">
    <location>
        <position position="297"/>
    </location>
    <ligand>
        <name>Zn(2+)</name>
        <dbReference type="ChEBI" id="CHEBI:29105"/>
    </ligand>
</feature>